<sequence>MADKVRHNQHLKLRLSLLPDYEPNKKSANSLKQWKSGDSDDKRNTV</sequence>
<reference evidence="2 3" key="1">
    <citation type="submission" date="2016-10" db="EMBL/GenBank/DDBJ databases">
        <authorList>
            <person name="de Groot N.N."/>
        </authorList>
    </citation>
    <scope>NUCLEOTIDE SEQUENCE [LARGE SCALE GENOMIC DNA]</scope>
    <source>
        <strain evidence="2 3">DSM 21001</strain>
    </source>
</reference>
<dbReference type="EMBL" id="FOZL01000001">
    <property type="protein sequence ID" value="SFR97447.1"/>
    <property type="molecule type" value="Genomic_DNA"/>
</dbReference>
<proteinExistence type="predicted"/>
<feature type="compositionally biased region" description="Basic and acidic residues" evidence="1">
    <location>
        <begin position="35"/>
        <end position="46"/>
    </location>
</feature>
<organism evidence="2 3">
    <name type="scientific">Granulicella pectinivorans</name>
    <dbReference type="NCBI Taxonomy" id="474950"/>
    <lineage>
        <taxon>Bacteria</taxon>
        <taxon>Pseudomonadati</taxon>
        <taxon>Acidobacteriota</taxon>
        <taxon>Terriglobia</taxon>
        <taxon>Terriglobales</taxon>
        <taxon>Acidobacteriaceae</taxon>
        <taxon>Granulicella</taxon>
    </lineage>
</organism>
<name>A0A1I6L1X4_9BACT</name>
<gene>
    <name evidence="2" type="ORF">SAMN05421771_0132</name>
</gene>
<keyword evidence="3" id="KW-1185">Reference proteome</keyword>
<dbReference type="AlphaFoldDB" id="A0A1I6L1X4"/>
<dbReference type="STRING" id="474950.SAMN05421771_0132"/>
<accession>A0A1I6L1X4</accession>
<dbReference type="Proteomes" id="UP000199024">
    <property type="component" value="Unassembled WGS sequence"/>
</dbReference>
<protein>
    <submittedName>
        <fullName evidence="2">Uncharacterized protein</fullName>
    </submittedName>
</protein>
<evidence type="ECO:0000313" key="3">
    <source>
        <dbReference type="Proteomes" id="UP000199024"/>
    </source>
</evidence>
<evidence type="ECO:0000313" key="2">
    <source>
        <dbReference type="EMBL" id="SFR97447.1"/>
    </source>
</evidence>
<evidence type="ECO:0000256" key="1">
    <source>
        <dbReference type="SAM" id="MobiDB-lite"/>
    </source>
</evidence>
<feature type="region of interest" description="Disordered" evidence="1">
    <location>
        <begin position="16"/>
        <end position="46"/>
    </location>
</feature>